<dbReference type="Proteomes" id="UP000558488">
    <property type="component" value="Unassembled WGS sequence"/>
</dbReference>
<proteinExistence type="predicted"/>
<dbReference type="AlphaFoldDB" id="A0A7J7ZJP1"/>
<organism evidence="1 2">
    <name type="scientific">Pipistrellus kuhlii</name>
    <name type="common">Kuhl's pipistrelle</name>
    <dbReference type="NCBI Taxonomy" id="59472"/>
    <lineage>
        <taxon>Eukaryota</taxon>
        <taxon>Metazoa</taxon>
        <taxon>Chordata</taxon>
        <taxon>Craniata</taxon>
        <taxon>Vertebrata</taxon>
        <taxon>Euteleostomi</taxon>
        <taxon>Mammalia</taxon>
        <taxon>Eutheria</taxon>
        <taxon>Laurasiatheria</taxon>
        <taxon>Chiroptera</taxon>
        <taxon>Yangochiroptera</taxon>
        <taxon>Vespertilionidae</taxon>
        <taxon>Pipistrellus</taxon>
    </lineage>
</organism>
<sequence length="133" mass="14476">MSAMIFQLWIPDSCQPSPLSCPLEAKPGVLILDSVSRAQLQSLTTKPVCPHMAENLPGTGLPACQGERDPFAWKGVLQPSPPHEYSALITQVSQLCASVAPQSSVFAHTAHHSCIQCQAPFWRGRKIQCLHYA</sequence>
<reference evidence="1 2" key="1">
    <citation type="journal article" date="2020" name="Nature">
        <title>Six reference-quality genomes reveal evolution of bat adaptations.</title>
        <authorList>
            <person name="Jebb D."/>
            <person name="Huang Z."/>
            <person name="Pippel M."/>
            <person name="Hughes G.M."/>
            <person name="Lavrichenko K."/>
            <person name="Devanna P."/>
            <person name="Winkler S."/>
            <person name="Jermiin L.S."/>
            <person name="Skirmuntt E.C."/>
            <person name="Katzourakis A."/>
            <person name="Burkitt-Gray L."/>
            <person name="Ray D.A."/>
            <person name="Sullivan K.A.M."/>
            <person name="Roscito J.G."/>
            <person name="Kirilenko B.M."/>
            <person name="Davalos L.M."/>
            <person name="Corthals A.P."/>
            <person name="Power M.L."/>
            <person name="Jones G."/>
            <person name="Ransome R.D."/>
            <person name="Dechmann D.K.N."/>
            <person name="Locatelli A.G."/>
            <person name="Puechmaille S.J."/>
            <person name="Fedrigo O."/>
            <person name="Jarvis E.D."/>
            <person name="Hiller M."/>
            <person name="Vernes S.C."/>
            <person name="Myers E.W."/>
            <person name="Teeling E.C."/>
        </authorList>
    </citation>
    <scope>NUCLEOTIDE SEQUENCE [LARGE SCALE GENOMIC DNA]</scope>
    <source>
        <strain evidence="1">MPipKuh1</strain>
        <tissue evidence="1">Flight muscle</tissue>
    </source>
</reference>
<gene>
    <name evidence="1" type="ORF">mPipKuh1_009521</name>
</gene>
<dbReference type="EMBL" id="JACAGB010000003">
    <property type="protein sequence ID" value="KAF6374298.1"/>
    <property type="molecule type" value="Genomic_DNA"/>
</dbReference>
<name>A0A7J7ZJP1_PIPKU</name>
<accession>A0A7J7ZJP1</accession>
<comment type="caution">
    <text evidence="1">The sequence shown here is derived from an EMBL/GenBank/DDBJ whole genome shotgun (WGS) entry which is preliminary data.</text>
</comment>
<keyword evidence="2" id="KW-1185">Reference proteome</keyword>
<evidence type="ECO:0000313" key="2">
    <source>
        <dbReference type="Proteomes" id="UP000558488"/>
    </source>
</evidence>
<protein>
    <submittedName>
        <fullName evidence="1">Uncharacterized protein</fullName>
    </submittedName>
</protein>
<evidence type="ECO:0000313" key="1">
    <source>
        <dbReference type="EMBL" id="KAF6374298.1"/>
    </source>
</evidence>